<dbReference type="InterPro" id="IPR011010">
    <property type="entry name" value="DNA_brk_join_enz"/>
</dbReference>
<dbReference type="EMBL" id="JAVDXW010000001">
    <property type="protein sequence ID" value="MDR7299821.1"/>
    <property type="molecule type" value="Genomic_DNA"/>
</dbReference>
<accession>A0AAE3ZA71</accession>
<dbReference type="AlphaFoldDB" id="A0AAE3ZA71"/>
<reference evidence="2" key="1">
    <citation type="submission" date="2023-07" db="EMBL/GenBank/DDBJ databases">
        <title>Sequencing the genomes of 1000 actinobacteria strains.</title>
        <authorList>
            <person name="Klenk H.-P."/>
        </authorList>
    </citation>
    <scope>NUCLEOTIDE SEQUENCE</scope>
    <source>
        <strain evidence="2">DSM 45977</strain>
    </source>
</reference>
<dbReference type="Gene3D" id="1.10.443.10">
    <property type="entry name" value="Intergrase catalytic core"/>
    <property type="match status" value="1"/>
</dbReference>
<dbReference type="GO" id="GO:0006310">
    <property type="term" value="P:DNA recombination"/>
    <property type="evidence" value="ECO:0007669"/>
    <property type="project" value="UniProtKB-KW"/>
</dbReference>
<dbReference type="RefSeq" id="WP_310267556.1">
    <property type="nucleotide sequence ID" value="NZ_JAVDXW010000001.1"/>
</dbReference>
<name>A0AAE3ZA71_9ACTN</name>
<evidence type="ECO:0000256" key="1">
    <source>
        <dbReference type="ARBA" id="ARBA00023172"/>
    </source>
</evidence>
<organism evidence="2 3">
    <name type="scientific">Haloactinomyces albus</name>
    <dbReference type="NCBI Taxonomy" id="1352928"/>
    <lineage>
        <taxon>Bacteria</taxon>
        <taxon>Bacillati</taxon>
        <taxon>Actinomycetota</taxon>
        <taxon>Actinomycetes</taxon>
        <taxon>Actinopolysporales</taxon>
        <taxon>Actinopolysporaceae</taxon>
        <taxon>Haloactinomyces</taxon>
    </lineage>
</organism>
<keyword evidence="3" id="KW-1185">Reference proteome</keyword>
<dbReference type="InterPro" id="IPR013762">
    <property type="entry name" value="Integrase-like_cat_sf"/>
</dbReference>
<comment type="caution">
    <text evidence="2">The sequence shown here is derived from an EMBL/GenBank/DDBJ whole genome shotgun (WGS) entry which is preliminary data.</text>
</comment>
<keyword evidence="1" id="KW-0233">DNA recombination</keyword>
<dbReference type="SUPFAM" id="SSF56349">
    <property type="entry name" value="DNA breaking-rejoining enzymes"/>
    <property type="match status" value="1"/>
</dbReference>
<dbReference type="GO" id="GO:0015074">
    <property type="term" value="P:DNA integration"/>
    <property type="evidence" value="ECO:0007669"/>
    <property type="project" value="InterPro"/>
</dbReference>
<protein>
    <recommendedName>
        <fullName evidence="4">Tyr recombinase domain-containing protein</fullName>
    </recommendedName>
</protein>
<sequence>MTDSEIRAIEQTVTNPAQRLIVALAAVHATSSGTIRHLTLDDLDLPNRRITLAGHNQRLGELTLRALRSWLDHRRAVWPHSPNRHVLLAGRTALETKPVSHIYILDAMRDLGVSVDRIRTDRILHEALTAGPDPLHLSLVFNLSISAGSRYADIAERLLDSQLEHDATGQ</sequence>
<evidence type="ECO:0008006" key="4">
    <source>
        <dbReference type="Google" id="ProtNLM"/>
    </source>
</evidence>
<evidence type="ECO:0000313" key="3">
    <source>
        <dbReference type="Proteomes" id="UP001180845"/>
    </source>
</evidence>
<dbReference type="GO" id="GO:0003677">
    <property type="term" value="F:DNA binding"/>
    <property type="evidence" value="ECO:0007669"/>
    <property type="project" value="InterPro"/>
</dbReference>
<proteinExistence type="predicted"/>
<gene>
    <name evidence="2" type="ORF">JOF55_000002</name>
</gene>
<evidence type="ECO:0000313" key="2">
    <source>
        <dbReference type="EMBL" id="MDR7299821.1"/>
    </source>
</evidence>
<dbReference type="Proteomes" id="UP001180845">
    <property type="component" value="Unassembled WGS sequence"/>
</dbReference>